<protein>
    <submittedName>
        <fullName evidence="2">Uncharacterized protein</fullName>
    </submittedName>
</protein>
<dbReference type="Gene3D" id="2.40.50.140">
    <property type="entry name" value="Nucleic acid-binding proteins"/>
    <property type="match status" value="1"/>
</dbReference>
<proteinExistence type="predicted"/>
<accession>A0AAD8JHC7</accession>
<reference evidence="2" key="2">
    <citation type="submission" date="2023-05" db="EMBL/GenBank/DDBJ databases">
        <authorList>
            <person name="Schelkunov M.I."/>
        </authorList>
    </citation>
    <scope>NUCLEOTIDE SEQUENCE</scope>
    <source>
        <strain evidence="2">Hsosn_3</strain>
        <tissue evidence="2">Leaf</tissue>
    </source>
</reference>
<dbReference type="EMBL" id="JAUIZM010000001">
    <property type="protein sequence ID" value="KAK1402477.1"/>
    <property type="molecule type" value="Genomic_DNA"/>
</dbReference>
<comment type="caution">
    <text evidence="2">The sequence shown here is derived from an EMBL/GenBank/DDBJ whole genome shotgun (WGS) entry which is preliminary data.</text>
</comment>
<sequence length="130" mass="13933">MAALSTTVGTNSVGISETFTSYKVIVVVKDNSAKTTFTLFNKEVERLIGVPVQNLIDTIGQDKLTIEVPPTVRNVIGKKCAFEVKLSSFNRDGREGYGVARLSEITGTPPIAEEGSNADAESTSKKPRLA</sequence>
<keyword evidence="3" id="KW-1185">Reference proteome</keyword>
<evidence type="ECO:0000313" key="2">
    <source>
        <dbReference type="EMBL" id="KAK1402477.1"/>
    </source>
</evidence>
<gene>
    <name evidence="2" type="ORF">POM88_002082</name>
</gene>
<dbReference type="Proteomes" id="UP001237642">
    <property type="component" value="Unassembled WGS sequence"/>
</dbReference>
<evidence type="ECO:0000313" key="3">
    <source>
        <dbReference type="Proteomes" id="UP001237642"/>
    </source>
</evidence>
<reference evidence="2" key="1">
    <citation type="submission" date="2023-02" db="EMBL/GenBank/DDBJ databases">
        <title>Genome of toxic invasive species Heracleum sosnowskyi carries increased number of genes despite the absence of recent whole-genome duplications.</title>
        <authorList>
            <person name="Schelkunov M."/>
            <person name="Shtratnikova V."/>
            <person name="Makarenko M."/>
            <person name="Klepikova A."/>
            <person name="Omelchenko D."/>
            <person name="Novikova G."/>
            <person name="Obukhova E."/>
            <person name="Bogdanov V."/>
            <person name="Penin A."/>
            <person name="Logacheva M."/>
        </authorList>
    </citation>
    <scope>NUCLEOTIDE SEQUENCE</scope>
    <source>
        <strain evidence="2">Hsosn_3</strain>
        <tissue evidence="2">Leaf</tissue>
    </source>
</reference>
<feature type="region of interest" description="Disordered" evidence="1">
    <location>
        <begin position="108"/>
        <end position="130"/>
    </location>
</feature>
<evidence type="ECO:0000256" key="1">
    <source>
        <dbReference type="SAM" id="MobiDB-lite"/>
    </source>
</evidence>
<name>A0AAD8JHC7_9APIA</name>
<dbReference type="AlphaFoldDB" id="A0AAD8JHC7"/>
<dbReference type="SUPFAM" id="SSF50249">
    <property type="entry name" value="Nucleic acid-binding proteins"/>
    <property type="match status" value="1"/>
</dbReference>
<dbReference type="InterPro" id="IPR012340">
    <property type="entry name" value="NA-bd_OB-fold"/>
</dbReference>
<organism evidence="2 3">
    <name type="scientific">Heracleum sosnowskyi</name>
    <dbReference type="NCBI Taxonomy" id="360622"/>
    <lineage>
        <taxon>Eukaryota</taxon>
        <taxon>Viridiplantae</taxon>
        <taxon>Streptophyta</taxon>
        <taxon>Embryophyta</taxon>
        <taxon>Tracheophyta</taxon>
        <taxon>Spermatophyta</taxon>
        <taxon>Magnoliopsida</taxon>
        <taxon>eudicotyledons</taxon>
        <taxon>Gunneridae</taxon>
        <taxon>Pentapetalae</taxon>
        <taxon>asterids</taxon>
        <taxon>campanulids</taxon>
        <taxon>Apiales</taxon>
        <taxon>Apiaceae</taxon>
        <taxon>Apioideae</taxon>
        <taxon>apioid superclade</taxon>
        <taxon>Tordylieae</taxon>
        <taxon>Tordyliinae</taxon>
        <taxon>Heracleum</taxon>
    </lineage>
</organism>